<dbReference type="EMBL" id="JBEPSD010000002">
    <property type="protein sequence ID" value="MET4569880.1"/>
    <property type="molecule type" value="Genomic_DNA"/>
</dbReference>
<evidence type="ECO:0000256" key="2">
    <source>
        <dbReference type="ARBA" id="ARBA00023015"/>
    </source>
</evidence>
<keyword evidence="5" id="KW-0804">Transcription</keyword>
<dbReference type="InterPro" id="IPR013325">
    <property type="entry name" value="RNA_pol_sigma_r2"/>
</dbReference>
<feature type="domain" description="RNA polymerase sigma factor 70 region 4 type 2" evidence="8">
    <location>
        <begin position="161"/>
        <end position="213"/>
    </location>
</feature>
<keyword evidence="3" id="KW-0731">Sigma factor</keyword>
<dbReference type="Gene3D" id="1.10.1740.10">
    <property type="match status" value="1"/>
</dbReference>
<dbReference type="InterPro" id="IPR013249">
    <property type="entry name" value="RNA_pol_sigma70_r4_t2"/>
</dbReference>
<gene>
    <name evidence="9" type="ORF">ABIE04_002241</name>
</gene>
<feature type="domain" description="RNA polymerase sigma-70 region 2" evidence="7">
    <location>
        <begin position="68"/>
        <end position="130"/>
    </location>
</feature>
<proteinExistence type="inferred from homology"/>
<dbReference type="InterPro" id="IPR014284">
    <property type="entry name" value="RNA_pol_sigma-70_dom"/>
</dbReference>
<dbReference type="Pfam" id="PF04542">
    <property type="entry name" value="Sigma70_r2"/>
    <property type="match status" value="1"/>
</dbReference>
<reference evidence="9 10" key="1">
    <citation type="submission" date="2024-06" db="EMBL/GenBank/DDBJ databases">
        <title>Sorghum-associated microbial communities from plants grown in Nebraska, USA.</title>
        <authorList>
            <person name="Schachtman D."/>
        </authorList>
    </citation>
    <scope>NUCLEOTIDE SEQUENCE [LARGE SCALE GENOMIC DNA]</scope>
    <source>
        <strain evidence="9 10">1757</strain>
    </source>
</reference>
<feature type="region of interest" description="Disordered" evidence="6">
    <location>
        <begin position="140"/>
        <end position="161"/>
    </location>
</feature>
<evidence type="ECO:0000256" key="3">
    <source>
        <dbReference type="ARBA" id="ARBA00023082"/>
    </source>
</evidence>
<name>A0ABV2PXV2_9GAMM</name>
<evidence type="ECO:0000259" key="8">
    <source>
        <dbReference type="Pfam" id="PF08281"/>
    </source>
</evidence>
<keyword evidence="4" id="KW-0238">DNA-binding</keyword>
<dbReference type="PANTHER" id="PTHR43133">
    <property type="entry name" value="RNA POLYMERASE ECF-TYPE SIGMA FACTO"/>
    <property type="match status" value="1"/>
</dbReference>
<dbReference type="InterPro" id="IPR013324">
    <property type="entry name" value="RNA_pol_sigma_r3/r4-like"/>
</dbReference>
<dbReference type="InterPro" id="IPR007627">
    <property type="entry name" value="RNA_pol_sigma70_r2"/>
</dbReference>
<dbReference type="SUPFAM" id="SSF88946">
    <property type="entry name" value="Sigma2 domain of RNA polymerase sigma factors"/>
    <property type="match status" value="1"/>
</dbReference>
<evidence type="ECO:0000256" key="1">
    <source>
        <dbReference type="ARBA" id="ARBA00010641"/>
    </source>
</evidence>
<dbReference type="InterPro" id="IPR039425">
    <property type="entry name" value="RNA_pol_sigma-70-like"/>
</dbReference>
<dbReference type="InterPro" id="IPR036388">
    <property type="entry name" value="WH-like_DNA-bd_sf"/>
</dbReference>
<dbReference type="NCBIfam" id="TIGR02937">
    <property type="entry name" value="sigma70-ECF"/>
    <property type="match status" value="1"/>
</dbReference>
<evidence type="ECO:0000313" key="9">
    <source>
        <dbReference type="EMBL" id="MET4569880.1"/>
    </source>
</evidence>
<dbReference type="PANTHER" id="PTHR43133:SF58">
    <property type="entry name" value="ECF RNA POLYMERASE SIGMA FACTOR SIGD"/>
    <property type="match status" value="1"/>
</dbReference>
<sequence>MSQVLTATGFMGLDSGLSLRTSLDQTVPADITMANDSESPGQRRAAWMAAAQAGDRRAYEKLLADSVALVRATARRHGVAQDYLDDVVQETLITVHRVRHTYDPARSYDAWLTAIASRRAIDALRSRGRRDSRELHDDYALDQHPDADDASAAAESGQRAQRLHEAIAELPPGQREAVEHLGLRERSLSEAAELTGRNTGALKVNLHRALKALRERFHGEP</sequence>
<organism evidence="9 10">
    <name type="scientific">Rhodanobacter soli</name>
    <dbReference type="NCBI Taxonomy" id="590609"/>
    <lineage>
        <taxon>Bacteria</taxon>
        <taxon>Pseudomonadati</taxon>
        <taxon>Pseudomonadota</taxon>
        <taxon>Gammaproteobacteria</taxon>
        <taxon>Lysobacterales</taxon>
        <taxon>Rhodanobacteraceae</taxon>
        <taxon>Rhodanobacter</taxon>
    </lineage>
</organism>
<dbReference type="Proteomes" id="UP001549251">
    <property type="component" value="Unassembled WGS sequence"/>
</dbReference>
<keyword evidence="10" id="KW-1185">Reference proteome</keyword>
<comment type="similarity">
    <text evidence="1">Belongs to the sigma-70 factor family. ECF subfamily.</text>
</comment>
<comment type="caution">
    <text evidence="9">The sequence shown here is derived from an EMBL/GenBank/DDBJ whole genome shotgun (WGS) entry which is preliminary data.</text>
</comment>
<keyword evidence="2" id="KW-0805">Transcription regulation</keyword>
<evidence type="ECO:0000313" key="10">
    <source>
        <dbReference type="Proteomes" id="UP001549251"/>
    </source>
</evidence>
<protein>
    <submittedName>
        <fullName evidence="9">RNA polymerase sigma factor (Sigma-70 family)</fullName>
    </submittedName>
</protein>
<dbReference type="Pfam" id="PF08281">
    <property type="entry name" value="Sigma70_r4_2"/>
    <property type="match status" value="1"/>
</dbReference>
<evidence type="ECO:0000256" key="6">
    <source>
        <dbReference type="SAM" id="MobiDB-lite"/>
    </source>
</evidence>
<evidence type="ECO:0000259" key="7">
    <source>
        <dbReference type="Pfam" id="PF04542"/>
    </source>
</evidence>
<evidence type="ECO:0000256" key="5">
    <source>
        <dbReference type="ARBA" id="ARBA00023163"/>
    </source>
</evidence>
<dbReference type="SUPFAM" id="SSF88659">
    <property type="entry name" value="Sigma3 and sigma4 domains of RNA polymerase sigma factors"/>
    <property type="match status" value="1"/>
</dbReference>
<evidence type="ECO:0000256" key="4">
    <source>
        <dbReference type="ARBA" id="ARBA00023125"/>
    </source>
</evidence>
<dbReference type="Gene3D" id="1.10.10.10">
    <property type="entry name" value="Winged helix-like DNA-binding domain superfamily/Winged helix DNA-binding domain"/>
    <property type="match status" value="1"/>
</dbReference>
<accession>A0ABV2PXV2</accession>